<accession>A0AAJ5YUR6</accession>
<feature type="transmembrane region" description="Helical" evidence="2">
    <location>
        <begin position="440"/>
        <end position="460"/>
    </location>
</feature>
<keyword evidence="4" id="KW-1185">Reference proteome</keyword>
<reference evidence="3 4" key="1">
    <citation type="submission" date="2023-03" db="EMBL/GenBank/DDBJ databases">
        <title>Mating type loci evolution in Malassezia.</title>
        <authorList>
            <person name="Coelho M.A."/>
        </authorList>
    </citation>
    <scope>NUCLEOTIDE SEQUENCE [LARGE SCALE GENOMIC DNA]</scope>
    <source>
        <strain evidence="3 4">CBS 9725</strain>
    </source>
</reference>
<protein>
    <recommendedName>
        <fullName evidence="5">Transmembrane protein</fullName>
    </recommendedName>
</protein>
<name>A0AAJ5YUR6_9BASI</name>
<feature type="transmembrane region" description="Helical" evidence="2">
    <location>
        <begin position="497"/>
        <end position="515"/>
    </location>
</feature>
<dbReference type="PANTHER" id="PTHR40467">
    <property type="match status" value="1"/>
</dbReference>
<keyword evidence="2" id="KW-1133">Transmembrane helix</keyword>
<feature type="compositionally biased region" description="Polar residues" evidence="1">
    <location>
        <begin position="63"/>
        <end position="72"/>
    </location>
</feature>
<gene>
    <name evidence="3" type="ORF">MYAM1_000723</name>
</gene>
<feature type="transmembrane region" description="Helical" evidence="2">
    <location>
        <begin position="632"/>
        <end position="656"/>
    </location>
</feature>
<feature type="transmembrane region" description="Helical" evidence="2">
    <location>
        <begin position="591"/>
        <end position="620"/>
    </location>
</feature>
<dbReference type="PANTHER" id="PTHR40467:SF1">
    <property type="match status" value="1"/>
</dbReference>
<feature type="transmembrane region" description="Helical" evidence="2">
    <location>
        <begin position="467"/>
        <end position="485"/>
    </location>
</feature>
<evidence type="ECO:0000313" key="3">
    <source>
        <dbReference type="EMBL" id="WFC98002.1"/>
    </source>
</evidence>
<dbReference type="InterPro" id="IPR039966">
    <property type="entry name" value="C553.12c"/>
</dbReference>
<proteinExistence type="predicted"/>
<feature type="transmembrane region" description="Helical" evidence="2">
    <location>
        <begin position="347"/>
        <end position="368"/>
    </location>
</feature>
<organism evidence="3 4">
    <name type="scientific">Malassezia yamatoensis</name>
    <dbReference type="NCBI Taxonomy" id="253288"/>
    <lineage>
        <taxon>Eukaryota</taxon>
        <taxon>Fungi</taxon>
        <taxon>Dikarya</taxon>
        <taxon>Basidiomycota</taxon>
        <taxon>Ustilaginomycotina</taxon>
        <taxon>Malasseziomycetes</taxon>
        <taxon>Malasseziales</taxon>
        <taxon>Malasseziaceae</taxon>
        <taxon>Malassezia</taxon>
    </lineage>
</organism>
<feature type="transmembrane region" description="Helical" evidence="2">
    <location>
        <begin position="551"/>
        <end position="571"/>
    </location>
</feature>
<dbReference type="EMBL" id="CP119943">
    <property type="protein sequence ID" value="WFC98002.1"/>
    <property type="molecule type" value="Genomic_DNA"/>
</dbReference>
<keyword evidence="2" id="KW-0472">Membrane</keyword>
<feature type="transmembrane region" description="Helical" evidence="2">
    <location>
        <begin position="309"/>
        <end position="327"/>
    </location>
</feature>
<feature type="compositionally biased region" description="Acidic residues" evidence="1">
    <location>
        <begin position="38"/>
        <end position="56"/>
    </location>
</feature>
<evidence type="ECO:0008006" key="5">
    <source>
        <dbReference type="Google" id="ProtNLM"/>
    </source>
</evidence>
<sequence length="661" mass="76978">MTGAAENRFHSASAFMTPSTSLMGAVQETIVQPNLVEEGFEDDDEDTCDDDDDFEDVEPRSSVAWSSTGSLGENSQLVDDIRRPILGNWRSRLLNSFQPGPRWRDTFKGNIFWGFSPRRHRLKPRYPVSYGSFDEPRPAFSPSMIRIASEPSRHSAGRLTPMQPVGYRTQVLANESNEHLARPVPPSPSIRPRRMLTQAFRPTSAAIDELLSSWLKRNLVLVWLPVLMVLVWCSIPFPVTDSEEQTKLTSYLPRKSHFSDAIKQVDANFWFFLIWYYGCYVAVALVFITQLFTLYRLNWWPTALGPKTSYAFFWFLTISCGYALHSLDPLHYHLGEEVERNQWRQKAEWVLLTFATMAMPACVCFIGLRRSGRQRYRPMLAHAQKPFTSDDTLWHIPASYRRFLWFMSLMGLNLLTLLLGQGYASLYLNTLPHTGLDGTLYVALWLVTVHLLSFVTQWIINEKIRSRALLFVFRYFYFMVYFIFYRNLFARLRSFDQFALIQLLSSTWVCLWYPVSMSRFWLRQLNRFNSRQVPWEEHVEKVSLFFYLRNAAQHTTMLAFLGWLSILHFGINQPLYPFFAFDDNDPYNYKLTILGSLAIWASEFISIWITIGICWAVYGINLAQNGLAEMRLYPELVPTCVWTSLHVLMNMLFFLVQPDFG</sequence>
<feature type="region of interest" description="Disordered" evidence="1">
    <location>
        <begin position="38"/>
        <end position="72"/>
    </location>
</feature>
<evidence type="ECO:0000256" key="1">
    <source>
        <dbReference type="SAM" id="MobiDB-lite"/>
    </source>
</evidence>
<dbReference type="AlphaFoldDB" id="A0AAJ5YUR6"/>
<feature type="transmembrane region" description="Helical" evidence="2">
    <location>
        <begin position="403"/>
        <end position="428"/>
    </location>
</feature>
<feature type="transmembrane region" description="Helical" evidence="2">
    <location>
        <begin position="219"/>
        <end position="239"/>
    </location>
</feature>
<feature type="transmembrane region" description="Helical" evidence="2">
    <location>
        <begin position="274"/>
        <end position="297"/>
    </location>
</feature>
<evidence type="ECO:0000313" key="4">
    <source>
        <dbReference type="Proteomes" id="UP001219567"/>
    </source>
</evidence>
<evidence type="ECO:0000256" key="2">
    <source>
        <dbReference type="SAM" id="Phobius"/>
    </source>
</evidence>
<keyword evidence="2" id="KW-0812">Transmembrane</keyword>
<dbReference type="Proteomes" id="UP001219567">
    <property type="component" value="Chromosome 1"/>
</dbReference>